<evidence type="ECO:0000313" key="3">
    <source>
        <dbReference type="Proteomes" id="UP000298390"/>
    </source>
</evidence>
<feature type="compositionally biased region" description="Low complexity" evidence="1">
    <location>
        <begin position="1"/>
        <end position="15"/>
    </location>
</feature>
<dbReference type="EMBL" id="SEKV01001621">
    <property type="protein sequence ID" value="TFY50203.1"/>
    <property type="molecule type" value="Genomic_DNA"/>
</dbReference>
<evidence type="ECO:0000256" key="1">
    <source>
        <dbReference type="SAM" id="MobiDB-lite"/>
    </source>
</evidence>
<dbReference type="Proteomes" id="UP000298390">
    <property type="component" value="Unassembled WGS sequence"/>
</dbReference>
<name>A0A4Y9XLG5_9APHY</name>
<accession>A0A4Y9XLG5</accession>
<proteinExistence type="predicted"/>
<sequence length="275" mass="30410">MPAAAATSASEAESAPKPQPEGQEEDGRGRRTHTEEAAGKQKEDTKLKRRVTGVPAADEDLDVKSIRHRLDAAGRLPQALRRPESAKNILEALMLPDPSGRFASVFDEAHAIINADWSDKFANDQGTIAANAERRYALRAEVTNRILYVSLGMELAVNDMLSLEETWKEWKVDPTGELMYHAYGCKTGSILLDLFHTLRQRISKAVDMLHYRMMLHAGNAPVATAPSSSASDFYELASPQHSARHITDLYLARQSVAREERGSTPSRSAPYLYPP</sequence>
<evidence type="ECO:0000313" key="2">
    <source>
        <dbReference type="EMBL" id="TFY50203.1"/>
    </source>
</evidence>
<reference evidence="2 3" key="1">
    <citation type="submission" date="2019-01" db="EMBL/GenBank/DDBJ databases">
        <title>Genome sequencing of the rare red list fungi Fomitopsis rosea.</title>
        <authorList>
            <person name="Buettner E."/>
            <person name="Kellner H."/>
        </authorList>
    </citation>
    <scope>NUCLEOTIDE SEQUENCE [LARGE SCALE GENOMIC DNA]</scope>
    <source>
        <strain evidence="2 3">DSM 105464</strain>
    </source>
</reference>
<comment type="caution">
    <text evidence="2">The sequence shown here is derived from an EMBL/GenBank/DDBJ whole genome shotgun (WGS) entry which is preliminary data.</text>
</comment>
<feature type="region of interest" description="Disordered" evidence="1">
    <location>
        <begin position="1"/>
        <end position="53"/>
    </location>
</feature>
<organism evidence="2 3">
    <name type="scientific">Rhodofomes roseus</name>
    <dbReference type="NCBI Taxonomy" id="34475"/>
    <lineage>
        <taxon>Eukaryota</taxon>
        <taxon>Fungi</taxon>
        <taxon>Dikarya</taxon>
        <taxon>Basidiomycota</taxon>
        <taxon>Agaricomycotina</taxon>
        <taxon>Agaricomycetes</taxon>
        <taxon>Polyporales</taxon>
        <taxon>Rhodofomes</taxon>
    </lineage>
</organism>
<protein>
    <submittedName>
        <fullName evidence="2">Uncharacterized protein</fullName>
    </submittedName>
</protein>
<dbReference type="AlphaFoldDB" id="A0A4Y9XLG5"/>
<gene>
    <name evidence="2" type="ORF">EVJ58_g11144</name>
</gene>
<feature type="compositionally biased region" description="Basic and acidic residues" evidence="1">
    <location>
        <begin position="25"/>
        <end position="46"/>
    </location>
</feature>